<keyword evidence="2" id="KW-1185">Reference proteome</keyword>
<comment type="caution">
    <text evidence="1">The sequence shown here is derived from an EMBL/GenBank/DDBJ whole genome shotgun (WGS) entry which is preliminary data.</text>
</comment>
<reference evidence="1 2" key="1">
    <citation type="submission" date="2021-06" db="EMBL/GenBank/DDBJ databases">
        <title>Caerostris extrusa draft genome.</title>
        <authorList>
            <person name="Kono N."/>
            <person name="Arakawa K."/>
        </authorList>
    </citation>
    <scope>NUCLEOTIDE SEQUENCE [LARGE SCALE GENOMIC DNA]</scope>
</reference>
<gene>
    <name evidence="1" type="ORF">CEXT_168461</name>
</gene>
<dbReference type="EMBL" id="BPLR01020644">
    <property type="protein sequence ID" value="GIX81006.1"/>
    <property type="molecule type" value="Genomic_DNA"/>
</dbReference>
<name>A0AAV4NAQ4_CAEEX</name>
<dbReference type="Proteomes" id="UP001054945">
    <property type="component" value="Unassembled WGS sequence"/>
</dbReference>
<evidence type="ECO:0000313" key="2">
    <source>
        <dbReference type="Proteomes" id="UP001054945"/>
    </source>
</evidence>
<evidence type="ECO:0000313" key="1">
    <source>
        <dbReference type="EMBL" id="GIX81006.1"/>
    </source>
</evidence>
<sequence length="71" mass="7898">MGYFSRPSRDLCGTGSERFATFIHHVKFPSIRHIRPPGMSFDLRSAHASVHSSSCVFIFGSSHRSIVSETS</sequence>
<protein>
    <submittedName>
        <fullName evidence="1">Uncharacterized protein</fullName>
    </submittedName>
</protein>
<proteinExistence type="predicted"/>
<accession>A0AAV4NAQ4</accession>
<dbReference type="AlphaFoldDB" id="A0AAV4NAQ4"/>
<organism evidence="1 2">
    <name type="scientific">Caerostris extrusa</name>
    <name type="common">Bark spider</name>
    <name type="synonym">Caerostris bankana</name>
    <dbReference type="NCBI Taxonomy" id="172846"/>
    <lineage>
        <taxon>Eukaryota</taxon>
        <taxon>Metazoa</taxon>
        <taxon>Ecdysozoa</taxon>
        <taxon>Arthropoda</taxon>
        <taxon>Chelicerata</taxon>
        <taxon>Arachnida</taxon>
        <taxon>Araneae</taxon>
        <taxon>Araneomorphae</taxon>
        <taxon>Entelegynae</taxon>
        <taxon>Araneoidea</taxon>
        <taxon>Araneidae</taxon>
        <taxon>Caerostris</taxon>
    </lineage>
</organism>